<dbReference type="Gene3D" id="3.40.50.12580">
    <property type="match status" value="1"/>
</dbReference>
<dbReference type="AlphaFoldDB" id="A0A377HKW1"/>
<dbReference type="Proteomes" id="UP000254512">
    <property type="component" value="Unassembled WGS sequence"/>
</dbReference>
<accession>A0A377HKW1</accession>
<evidence type="ECO:0000256" key="6">
    <source>
        <dbReference type="ARBA" id="ARBA00023136"/>
    </source>
</evidence>
<evidence type="ECO:0000256" key="7">
    <source>
        <dbReference type="SAM" id="Phobius"/>
    </source>
</evidence>
<sequence>MNNKKYILLRLSILLKGILPSLLSFFIYRKRFRVIFSSEFNTEFNHNSKWLFLYFLEECKSYEVKFVINDATRRQELIEYYGPYFISNTKFHDIIYILSSYTWFTSSLETPIGGFFHSFRRKVFHLGHGIPIKSIGLQERNLSITKVIYYSLIRSNFSYFVSTSPVFDKVWESFIDVPEKKVIRGGQPRNDCFFLNDTHGYNFDNSVMNILYAPTWRPYSETKLFPFSDFSAIELDDFLGEVNAFIYLRLHPNFEENIPSNLLCLKNVRILKKSQLSDINEFLSRVDLLITDYSSIYADFLLLNKPIMFLPYDYDIYERLVGFSVEYKLVTPGPKPKSFKDFKVEAKKLLSDIDYYSEERIRICKLFNVIQKEHSKSILKLL</sequence>
<gene>
    <name evidence="8" type="primary">tagF_2</name>
    <name evidence="8" type="ORF">NCTC11645_01263</name>
</gene>
<feature type="transmembrane region" description="Helical" evidence="7">
    <location>
        <begin position="6"/>
        <end position="28"/>
    </location>
</feature>
<evidence type="ECO:0000256" key="4">
    <source>
        <dbReference type="ARBA" id="ARBA00022679"/>
    </source>
</evidence>
<dbReference type="RefSeq" id="WP_115659548.1">
    <property type="nucleotide sequence ID" value="NZ_UGHD01000002.1"/>
</dbReference>
<evidence type="ECO:0000313" key="8">
    <source>
        <dbReference type="EMBL" id="STO56888.1"/>
    </source>
</evidence>
<evidence type="ECO:0000256" key="3">
    <source>
        <dbReference type="ARBA" id="ARBA00022475"/>
    </source>
</evidence>
<dbReference type="InterPro" id="IPR043148">
    <property type="entry name" value="TagF_C"/>
</dbReference>
<proteinExistence type="inferred from homology"/>
<evidence type="ECO:0000256" key="5">
    <source>
        <dbReference type="ARBA" id="ARBA00022944"/>
    </source>
</evidence>
<keyword evidence="7" id="KW-0812">Transmembrane</keyword>
<evidence type="ECO:0000313" key="9">
    <source>
        <dbReference type="Proteomes" id="UP000254512"/>
    </source>
</evidence>
<dbReference type="EC" id="2.7.8.12" evidence="8"/>
<dbReference type="InterPro" id="IPR043149">
    <property type="entry name" value="TagF_N"/>
</dbReference>
<evidence type="ECO:0000256" key="2">
    <source>
        <dbReference type="ARBA" id="ARBA00010488"/>
    </source>
</evidence>
<dbReference type="EMBL" id="UGHD01000002">
    <property type="protein sequence ID" value="STO56888.1"/>
    <property type="molecule type" value="Genomic_DNA"/>
</dbReference>
<dbReference type="GO" id="GO:0019350">
    <property type="term" value="P:teichoic acid biosynthetic process"/>
    <property type="evidence" value="ECO:0007669"/>
    <property type="project" value="UniProtKB-KW"/>
</dbReference>
<dbReference type="Gene3D" id="3.40.50.11820">
    <property type="match status" value="1"/>
</dbReference>
<dbReference type="SUPFAM" id="SSF53756">
    <property type="entry name" value="UDP-Glycosyltransferase/glycogen phosphorylase"/>
    <property type="match status" value="1"/>
</dbReference>
<keyword evidence="5" id="KW-0777">Teichoic acid biosynthesis</keyword>
<evidence type="ECO:0000256" key="1">
    <source>
        <dbReference type="ARBA" id="ARBA00004202"/>
    </source>
</evidence>
<dbReference type="InterPro" id="IPR007554">
    <property type="entry name" value="Glycerophosphate_synth"/>
</dbReference>
<dbReference type="Pfam" id="PF04464">
    <property type="entry name" value="Glyphos_transf"/>
    <property type="match status" value="1"/>
</dbReference>
<keyword evidence="7" id="KW-1133">Transmembrane helix</keyword>
<reference evidence="8 9" key="1">
    <citation type="submission" date="2018-06" db="EMBL/GenBank/DDBJ databases">
        <authorList>
            <consortium name="Pathogen Informatics"/>
            <person name="Doyle S."/>
        </authorList>
    </citation>
    <scope>NUCLEOTIDE SEQUENCE [LARGE SCALE GENOMIC DNA]</scope>
    <source>
        <strain evidence="8 9">NCTC11645</strain>
    </source>
</reference>
<keyword evidence="6 7" id="KW-0472">Membrane</keyword>
<dbReference type="GO" id="GO:0005886">
    <property type="term" value="C:plasma membrane"/>
    <property type="evidence" value="ECO:0007669"/>
    <property type="project" value="UniProtKB-SubCell"/>
</dbReference>
<name>A0A377HKW1_GRIHO</name>
<dbReference type="PANTHER" id="PTHR37316">
    <property type="entry name" value="TEICHOIC ACID GLYCEROL-PHOSPHATE PRIMASE"/>
    <property type="match status" value="1"/>
</dbReference>
<dbReference type="InterPro" id="IPR051612">
    <property type="entry name" value="Teichoic_Acid_Biosynth"/>
</dbReference>
<protein>
    <submittedName>
        <fullName evidence="8">CDP-glycerol:poly(Glycerophosphate) glycerophosphotransferase</fullName>
        <ecNumber evidence="8">2.7.8.12</ecNumber>
    </submittedName>
</protein>
<comment type="subcellular location">
    <subcellularLocation>
        <location evidence="1">Cell membrane</location>
        <topology evidence="1">Peripheral membrane protein</topology>
    </subcellularLocation>
</comment>
<dbReference type="GO" id="GO:0047355">
    <property type="term" value="F:CDP-glycerol glycerophosphotransferase activity"/>
    <property type="evidence" value="ECO:0007669"/>
    <property type="project" value="UniProtKB-EC"/>
</dbReference>
<keyword evidence="4 8" id="KW-0808">Transferase</keyword>
<dbReference type="PANTHER" id="PTHR37316:SF3">
    <property type="entry name" value="TEICHOIC ACID GLYCEROL-PHOSPHATE TRANSFERASE"/>
    <property type="match status" value="1"/>
</dbReference>
<keyword evidence="3" id="KW-1003">Cell membrane</keyword>
<organism evidence="8 9">
    <name type="scientific">Grimontia hollisae</name>
    <name type="common">Vibrio hollisae</name>
    <dbReference type="NCBI Taxonomy" id="673"/>
    <lineage>
        <taxon>Bacteria</taxon>
        <taxon>Pseudomonadati</taxon>
        <taxon>Pseudomonadota</taxon>
        <taxon>Gammaproteobacteria</taxon>
        <taxon>Vibrionales</taxon>
        <taxon>Vibrionaceae</taxon>
        <taxon>Grimontia</taxon>
    </lineage>
</organism>
<comment type="similarity">
    <text evidence="2">Belongs to the CDP-glycerol glycerophosphotransferase family.</text>
</comment>